<feature type="non-terminal residue" evidence="7">
    <location>
        <position position="1"/>
    </location>
</feature>
<dbReference type="GO" id="GO:0006207">
    <property type="term" value="P:'de novo' pyrimidine nucleobase biosynthetic process"/>
    <property type="evidence" value="ECO:0007669"/>
    <property type="project" value="InterPro"/>
</dbReference>
<dbReference type="GO" id="GO:0004152">
    <property type="term" value="F:dihydroorotate dehydrogenase activity"/>
    <property type="evidence" value="ECO:0007669"/>
    <property type="project" value="TreeGrafter"/>
</dbReference>
<keyword evidence="5" id="KW-0560">Oxidoreductase</keyword>
<evidence type="ECO:0000256" key="4">
    <source>
        <dbReference type="ARBA" id="ARBA00022643"/>
    </source>
</evidence>
<evidence type="ECO:0000256" key="5">
    <source>
        <dbReference type="ARBA" id="ARBA00023002"/>
    </source>
</evidence>
<dbReference type="InterPro" id="IPR001295">
    <property type="entry name" value="Dihydroorotate_DH_CS"/>
</dbReference>
<comment type="pathway">
    <text evidence="2">Pyrimidine metabolism; UMP biosynthesis via de novo pathway.</text>
</comment>
<comment type="cofactor">
    <cofactor evidence="1">
        <name>FMN</name>
        <dbReference type="ChEBI" id="CHEBI:58210"/>
    </cofactor>
</comment>
<dbReference type="GO" id="GO:0005737">
    <property type="term" value="C:cytoplasm"/>
    <property type="evidence" value="ECO:0007669"/>
    <property type="project" value="InterPro"/>
</dbReference>
<dbReference type="EMBL" id="UINC01145515">
    <property type="protein sequence ID" value="SVD35692.1"/>
    <property type="molecule type" value="Genomic_DNA"/>
</dbReference>
<evidence type="ECO:0000259" key="6">
    <source>
        <dbReference type="Pfam" id="PF01180"/>
    </source>
</evidence>
<dbReference type="InterPro" id="IPR005720">
    <property type="entry name" value="Dihydroorotate_DH_cat"/>
</dbReference>
<dbReference type="UniPathway" id="UPA00070"/>
<sequence length="169" mass="17802">PNTSNPRSLQEAGRLDPLLRAIRETNDEFASKMGCNCVPVLLKISPDESFRSLDLILELVFRHGIDGIIATNSTASRSGPSGKGCTEAGGLSGTPLRKRSTEVVRYLSKASEGRLPIIGVGGILDAASAGEKFDAGASLVQVYSGLVYKGPMFAKHLASSLALRGSNWA</sequence>
<dbReference type="GO" id="GO:0005886">
    <property type="term" value="C:plasma membrane"/>
    <property type="evidence" value="ECO:0007669"/>
    <property type="project" value="TreeGrafter"/>
</dbReference>
<feature type="domain" description="Dihydroorotate dehydrogenase catalytic" evidence="6">
    <location>
        <begin position="1"/>
        <end position="161"/>
    </location>
</feature>
<accession>A0A382UND6</accession>
<dbReference type="PANTHER" id="PTHR48109:SF4">
    <property type="entry name" value="DIHYDROOROTATE DEHYDROGENASE (QUINONE), MITOCHONDRIAL"/>
    <property type="match status" value="1"/>
</dbReference>
<dbReference type="Gene3D" id="3.20.20.70">
    <property type="entry name" value="Aldolase class I"/>
    <property type="match status" value="1"/>
</dbReference>
<dbReference type="SUPFAM" id="SSF51395">
    <property type="entry name" value="FMN-linked oxidoreductases"/>
    <property type="match status" value="1"/>
</dbReference>
<dbReference type="AlphaFoldDB" id="A0A382UND6"/>
<dbReference type="InterPro" id="IPR050074">
    <property type="entry name" value="DHO_dehydrogenase"/>
</dbReference>
<evidence type="ECO:0000256" key="3">
    <source>
        <dbReference type="ARBA" id="ARBA00022630"/>
    </source>
</evidence>
<gene>
    <name evidence="7" type="ORF">METZ01_LOCUS388546</name>
</gene>
<proteinExistence type="predicted"/>
<protein>
    <recommendedName>
        <fullName evidence="6">Dihydroorotate dehydrogenase catalytic domain-containing protein</fullName>
    </recommendedName>
</protein>
<dbReference type="Pfam" id="PF01180">
    <property type="entry name" value="DHO_dh"/>
    <property type="match status" value="1"/>
</dbReference>
<reference evidence="7" key="1">
    <citation type="submission" date="2018-05" db="EMBL/GenBank/DDBJ databases">
        <authorList>
            <person name="Lanie J.A."/>
            <person name="Ng W.-L."/>
            <person name="Kazmierczak K.M."/>
            <person name="Andrzejewski T.M."/>
            <person name="Davidsen T.M."/>
            <person name="Wayne K.J."/>
            <person name="Tettelin H."/>
            <person name="Glass J.I."/>
            <person name="Rusch D."/>
            <person name="Podicherti R."/>
            <person name="Tsui H.-C.T."/>
            <person name="Winkler M.E."/>
        </authorList>
    </citation>
    <scope>NUCLEOTIDE SEQUENCE</scope>
</reference>
<dbReference type="GO" id="GO:0044205">
    <property type="term" value="P:'de novo' UMP biosynthetic process"/>
    <property type="evidence" value="ECO:0007669"/>
    <property type="project" value="UniProtKB-UniPathway"/>
</dbReference>
<name>A0A382UND6_9ZZZZ</name>
<evidence type="ECO:0000256" key="2">
    <source>
        <dbReference type="ARBA" id="ARBA00004725"/>
    </source>
</evidence>
<dbReference type="InterPro" id="IPR013785">
    <property type="entry name" value="Aldolase_TIM"/>
</dbReference>
<keyword evidence="3" id="KW-0285">Flavoprotein</keyword>
<dbReference type="PANTHER" id="PTHR48109">
    <property type="entry name" value="DIHYDROOROTATE DEHYDROGENASE (QUINONE), MITOCHONDRIAL-RELATED"/>
    <property type="match status" value="1"/>
</dbReference>
<evidence type="ECO:0000256" key="1">
    <source>
        <dbReference type="ARBA" id="ARBA00001917"/>
    </source>
</evidence>
<evidence type="ECO:0000313" key="7">
    <source>
        <dbReference type="EMBL" id="SVD35692.1"/>
    </source>
</evidence>
<organism evidence="7">
    <name type="scientific">marine metagenome</name>
    <dbReference type="NCBI Taxonomy" id="408172"/>
    <lineage>
        <taxon>unclassified sequences</taxon>
        <taxon>metagenomes</taxon>
        <taxon>ecological metagenomes</taxon>
    </lineage>
</organism>
<dbReference type="PROSITE" id="PS00912">
    <property type="entry name" value="DHODEHASE_2"/>
    <property type="match status" value="1"/>
</dbReference>
<keyword evidence="4" id="KW-0288">FMN</keyword>